<evidence type="ECO:0000256" key="1">
    <source>
        <dbReference type="ARBA" id="ARBA00022857"/>
    </source>
</evidence>
<dbReference type="InterPro" id="IPR008670">
    <property type="entry name" value="CoA_reduct_LuxC"/>
</dbReference>
<evidence type="ECO:0000313" key="3">
    <source>
        <dbReference type="Proteomes" id="UP000718451"/>
    </source>
</evidence>
<dbReference type="RefSeq" id="WP_168552421.1">
    <property type="nucleotide sequence ID" value="NZ_JAAWWL010000002.1"/>
</dbReference>
<name>A0ABX1GRH5_9FLAO</name>
<reference evidence="2 3" key="1">
    <citation type="submission" date="2020-04" db="EMBL/GenBank/DDBJ databases">
        <authorList>
            <person name="Yoon J."/>
        </authorList>
    </citation>
    <scope>NUCLEOTIDE SEQUENCE [LARGE SCALE GENOMIC DNA]</scope>
    <source>
        <strain evidence="2 3">DJ-13</strain>
    </source>
</reference>
<keyword evidence="3" id="KW-1185">Reference proteome</keyword>
<gene>
    <name evidence="2" type="ORF">HCU67_09645</name>
</gene>
<dbReference type="EMBL" id="JAAWWL010000002">
    <property type="protein sequence ID" value="NKI32204.1"/>
    <property type="molecule type" value="Genomic_DNA"/>
</dbReference>
<keyword evidence="1" id="KW-0521">NADP</keyword>
<dbReference type="Pfam" id="PF05893">
    <property type="entry name" value="LuxC"/>
    <property type="match status" value="1"/>
</dbReference>
<accession>A0ABX1GRH5</accession>
<protein>
    <submittedName>
        <fullName evidence="2">Acyl-CoA reductase</fullName>
    </submittedName>
</protein>
<sequence length="348" mass="39363">MLQELPHLEAFVKLGAVLRDFCENPNGNKGVWTDNLNEVLLTAKAQNGWFTLENLNFALKQWGDCLTEENLTQWLGSYTIEPVKRPKTIAIIMAGNIPLVGFHDFISVLFSGNKVLAKLSDNDKVLLPYLTKFLIEQDASLSQKVEFSASKLENFDAIIATGSDNTSRYFEYYFGKYPNIIRKNRNSLAILTGGENQGQLKALGEDIFRYFGLGCRSVSKLLVPKDYEFDSLFEAIQEWDSLTENHKYNNNYDYNKAVYLMSDFKFLDTGYLLVKEDSLFSSPIATLNYSTYTSVNNLKTLLETNNESIQCVVSGGIFEDTVDFGQTQTPKLNDYADGIDTIDFLVNL</sequence>
<organism evidence="2 3">
    <name type="scientific">Croceivirga thetidis</name>
    <dbReference type="NCBI Taxonomy" id="2721623"/>
    <lineage>
        <taxon>Bacteria</taxon>
        <taxon>Pseudomonadati</taxon>
        <taxon>Bacteroidota</taxon>
        <taxon>Flavobacteriia</taxon>
        <taxon>Flavobacteriales</taxon>
        <taxon>Flavobacteriaceae</taxon>
        <taxon>Croceivirga</taxon>
    </lineage>
</organism>
<dbReference type="Proteomes" id="UP000718451">
    <property type="component" value="Unassembled WGS sequence"/>
</dbReference>
<dbReference type="SUPFAM" id="SSF53720">
    <property type="entry name" value="ALDH-like"/>
    <property type="match status" value="1"/>
</dbReference>
<proteinExistence type="predicted"/>
<evidence type="ECO:0000313" key="2">
    <source>
        <dbReference type="EMBL" id="NKI32204.1"/>
    </source>
</evidence>
<dbReference type="InterPro" id="IPR016161">
    <property type="entry name" value="Ald_DH/histidinol_DH"/>
</dbReference>
<comment type="caution">
    <text evidence="2">The sequence shown here is derived from an EMBL/GenBank/DDBJ whole genome shotgun (WGS) entry which is preliminary data.</text>
</comment>